<keyword evidence="3" id="KW-1185">Reference proteome</keyword>
<dbReference type="PROSITE" id="PS51502">
    <property type="entry name" value="S_R_A_B_BARREL"/>
    <property type="match status" value="1"/>
</dbReference>
<dbReference type="Pfam" id="PF07876">
    <property type="entry name" value="Dabb"/>
    <property type="match status" value="1"/>
</dbReference>
<reference evidence="2 3" key="1">
    <citation type="submission" date="2007-10" db="EMBL/GenBank/DDBJ databases">
        <authorList>
            <person name="Wagner-Dobler I."/>
            <person name="Ferriera S."/>
            <person name="Johnson J."/>
            <person name="Kravitz S."/>
            <person name="Beeson K."/>
            <person name="Sutton G."/>
            <person name="Rogers Y.-H."/>
            <person name="Friedman R."/>
            <person name="Frazier M."/>
            <person name="Venter J.C."/>
        </authorList>
    </citation>
    <scope>NUCLEOTIDE SEQUENCE [LARGE SCALE GENOMIC DNA]</scope>
    <source>
        <strain evidence="2 3">DFL-43</strain>
    </source>
</reference>
<sequence>MIKHLVFLRYASDTGQDVKDAIIRDLGALQGEIDGILAFGHGPNLSPEVPVVHGFLDMFWFDFKEISARDAYLENETHKAIGSRINAAAEGGIAGVFVCDIQV</sequence>
<dbReference type="InterPro" id="IPR013097">
    <property type="entry name" value="Dabb"/>
</dbReference>
<proteinExistence type="predicted"/>
<dbReference type="eggNOG" id="ENOG5032Z8H">
    <property type="taxonomic scope" value="Bacteria"/>
</dbReference>
<name>A9D008_HOEPD</name>
<dbReference type="HOGENOM" id="CLU_080664_4_2_5"/>
<dbReference type="InterPro" id="IPR011008">
    <property type="entry name" value="Dimeric_a/b-barrel"/>
</dbReference>
<organism evidence="2 3">
    <name type="scientific">Hoeflea phototrophica (strain DSM 17068 / NCIMB 14078 / DFL-43)</name>
    <dbReference type="NCBI Taxonomy" id="411684"/>
    <lineage>
        <taxon>Bacteria</taxon>
        <taxon>Pseudomonadati</taxon>
        <taxon>Pseudomonadota</taxon>
        <taxon>Alphaproteobacteria</taxon>
        <taxon>Hyphomicrobiales</taxon>
        <taxon>Rhizobiaceae</taxon>
        <taxon>Hoeflea</taxon>
    </lineage>
</organism>
<gene>
    <name evidence="2" type="ORF">HPDFL43_01825</name>
</gene>
<dbReference type="SUPFAM" id="SSF54909">
    <property type="entry name" value="Dimeric alpha+beta barrel"/>
    <property type="match status" value="1"/>
</dbReference>
<reference evidence="2 3" key="2">
    <citation type="submission" date="2012-06" db="EMBL/GenBank/DDBJ databases">
        <authorList>
            <person name="Fiebig A."/>
        </authorList>
    </citation>
    <scope>NUCLEOTIDE SEQUENCE [LARGE SCALE GENOMIC DNA]</scope>
    <source>
        <strain evidence="2 3">DFL-43</strain>
    </source>
</reference>
<dbReference type="STRING" id="411684.HPDFL43_01825"/>
<evidence type="ECO:0000313" key="3">
    <source>
        <dbReference type="Proteomes" id="UP000004291"/>
    </source>
</evidence>
<dbReference type="Proteomes" id="UP000004291">
    <property type="component" value="Chromosome"/>
</dbReference>
<feature type="domain" description="Stress-response A/B barrel" evidence="1">
    <location>
        <begin position="2"/>
        <end position="101"/>
    </location>
</feature>
<accession>A9D008</accession>
<protein>
    <recommendedName>
        <fullName evidence="1">Stress-response A/B barrel domain-containing protein</fullName>
    </recommendedName>
</protein>
<dbReference type="RefSeq" id="WP_007196157.1">
    <property type="nucleotide sequence ID" value="NZ_CM002917.1"/>
</dbReference>
<evidence type="ECO:0000313" key="2">
    <source>
        <dbReference type="EMBL" id="EDQ34896.1"/>
    </source>
</evidence>
<comment type="caution">
    <text evidence="2">The sequence shown here is derived from an EMBL/GenBank/DDBJ whole genome shotgun (WGS) entry which is preliminary data.</text>
</comment>
<evidence type="ECO:0000259" key="1">
    <source>
        <dbReference type="PROSITE" id="PS51502"/>
    </source>
</evidence>
<dbReference type="SMART" id="SM00886">
    <property type="entry name" value="Dabb"/>
    <property type="match status" value="1"/>
</dbReference>
<dbReference type="EMBL" id="ABIA03000002">
    <property type="protein sequence ID" value="EDQ34896.1"/>
    <property type="molecule type" value="Genomic_DNA"/>
</dbReference>
<dbReference type="AlphaFoldDB" id="A9D008"/>
<dbReference type="OrthoDB" id="9816070at2"/>
<dbReference type="Gene3D" id="3.30.70.100">
    <property type="match status" value="1"/>
</dbReference>